<feature type="compositionally biased region" description="Gly residues" evidence="9">
    <location>
        <begin position="29"/>
        <end position="40"/>
    </location>
</feature>
<evidence type="ECO:0000256" key="7">
    <source>
        <dbReference type="ARBA" id="ARBA00023163"/>
    </source>
</evidence>
<protein>
    <recommendedName>
        <fullName evidence="12">Cyclin-dependent kinase</fullName>
    </recommendedName>
</protein>
<comment type="similarity">
    <text evidence="3">Belongs to the WHI5/NRM1 family.</text>
</comment>
<evidence type="ECO:0000256" key="2">
    <source>
        <dbReference type="ARBA" id="ARBA00004496"/>
    </source>
</evidence>
<keyword evidence="11" id="KW-1185">Reference proteome</keyword>
<feature type="compositionally biased region" description="Polar residues" evidence="9">
    <location>
        <begin position="156"/>
        <end position="167"/>
    </location>
</feature>
<dbReference type="InterPro" id="IPR013734">
    <property type="entry name" value="TF_Nrm1/Whi5"/>
</dbReference>
<evidence type="ECO:0000256" key="6">
    <source>
        <dbReference type="ARBA" id="ARBA00023015"/>
    </source>
</evidence>
<feature type="region of interest" description="Disordered" evidence="9">
    <location>
        <begin position="259"/>
        <end position="279"/>
    </location>
</feature>
<evidence type="ECO:0000256" key="4">
    <source>
        <dbReference type="ARBA" id="ARBA00022490"/>
    </source>
</evidence>
<dbReference type="EMBL" id="MAVT02000198">
    <property type="protein sequence ID" value="POS78288.1"/>
    <property type="molecule type" value="Genomic_DNA"/>
</dbReference>
<evidence type="ECO:0000256" key="1">
    <source>
        <dbReference type="ARBA" id="ARBA00004123"/>
    </source>
</evidence>
<dbReference type="Pfam" id="PF08528">
    <property type="entry name" value="Whi5"/>
    <property type="match status" value="1"/>
</dbReference>
<dbReference type="InParanoid" id="A0A2P5I704"/>
<feature type="compositionally biased region" description="Low complexity" evidence="9">
    <location>
        <begin position="50"/>
        <end position="65"/>
    </location>
</feature>
<feature type="region of interest" description="Disordered" evidence="9">
    <location>
        <begin position="1"/>
        <end position="94"/>
    </location>
</feature>
<comment type="subcellular location">
    <subcellularLocation>
        <location evidence="2">Cytoplasm</location>
    </subcellularLocation>
    <subcellularLocation>
        <location evidence="1">Nucleus</location>
    </subcellularLocation>
</comment>
<evidence type="ECO:0000256" key="8">
    <source>
        <dbReference type="ARBA" id="ARBA00023242"/>
    </source>
</evidence>
<gene>
    <name evidence="10" type="ORF">DHEL01_v203318</name>
</gene>
<evidence type="ECO:0008006" key="12">
    <source>
        <dbReference type="Google" id="ProtNLM"/>
    </source>
</evidence>
<evidence type="ECO:0000313" key="10">
    <source>
        <dbReference type="EMBL" id="POS78288.1"/>
    </source>
</evidence>
<dbReference type="GO" id="GO:0005737">
    <property type="term" value="C:cytoplasm"/>
    <property type="evidence" value="ECO:0007669"/>
    <property type="project" value="UniProtKB-SubCell"/>
</dbReference>
<evidence type="ECO:0000256" key="3">
    <source>
        <dbReference type="ARBA" id="ARBA00006922"/>
    </source>
</evidence>
<feature type="compositionally biased region" description="Acidic residues" evidence="9">
    <location>
        <begin position="348"/>
        <end position="358"/>
    </location>
</feature>
<dbReference type="STRING" id="158607.A0A2P5I704"/>
<keyword evidence="5" id="KW-0678">Repressor</keyword>
<evidence type="ECO:0000313" key="11">
    <source>
        <dbReference type="Proteomes" id="UP000094444"/>
    </source>
</evidence>
<accession>A0A2P5I704</accession>
<proteinExistence type="inferred from homology"/>
<evidence type="ECO:0000256" key="5">
    <source>
        <dbReference type="ARBA" id="ARBA00022491"/>
    </source>
</evidence>
<feature type="region of interest" description="Disordered" evidence="9">
    <location>
        <begin position="115"/>
        <end position="168"/>
    </location>
</feature>
<comment type="caution">
    <text evidence="10">The sequence shown here is derived from an EMBL/GenBank/DDBJ whole genome shotgun (WGS) entry which is preliminary data.</text>
</comment>
<keyword evidence="4" id="KW-0963">Cytoplasm</keyword>
<sequence length="382" mass="40052">MSATATPTKRRVLGSLDANVQMSPRSPAPGGGGGGGGGGVSPLKNKASSREASLSLSRRASPSPRKQQVSREGIPRKRPLEAAAATESSLQQPAVKKLYSEDVADVVAATTVADAPVRQQTAQNTNENEPPASQATTTGDRRSLSPDASSLFDVSGINTSQDTTITEPDTDAPIMATAAAAPPTAPVAPAAVPTASLAGTLTSPQLLPPPPQTRRISSREELRQKTEILKLRLSLANYKVKTGQVDVPLDRLQVRPIPGMTRRRTPLPSMSAHTVERSTPAQQWYRLGHDRRTTAAIAQAEATSLPAQPAREGEGSTRGMSPPDKYVVPRLSSASMSVVSTPRRGQRDDEEDADEDESLTSSALRGGAAKGLLSLSQASVGR</sequence>
<feature type="compositionally biased region" description="Polar residues" evidence="9">
    <location>
        <begin position="118"/>
        <end position="138"/>
    </location>
</feature>
<keyword evidence="6" id="KW-0805">Transcription regulation</keyword>
<evidence type="ECO:0000256" key="9">
    <source>
        <dbReference type="SAM" id="MobiDB-lite"/>
    </source>
</evidence>
<dbReference type="OrthoDB" id="5345625at2759"/>
<keyword evidence="8" id="KW-0539">Nucleus</keyword>
<reference evidence="10" key="1">
    <citation type="submission" date="2017-09" db="EMBL/GenBank/DDBJ databases">
        <title>Polyketide synthases of a Diaporthe helianthi virulent isolate.</title>
        <authorList>
            <person name="Baroncelli R."/>
        </authorList>
    </citation>
    <scope>NUCLEOTIDE SEQUENCE [LARGE SCALE GENOMIC DNA]</scope>
    <source>
        <strain evidence="10">7/96</strain>
    </source>
</reference>
<name>A0A2P5I704_DIAHE</name>
<dbReference type="GO" id="GO:0005634">
    <property type="term" value="C:nucleus"/>
    <property type="evidence" value="ECO:0007669"/>
    <property type="project" value="UniProtKB-SubCell"/>
</dbReference>
<dbReference type="Proteomes" id="UP000094444">
    <property type="component" value="Unassembled WGS sequence"/>
</dbReference>
<keyword evidence="7" id="KW-0804">Transcription</keyword>
<feature type="region of interest" description="Disordered" evidence="9">
    <location>
        <begin position="300"/>
        <end position="382"/>
    </location>
</feature>
<dbReference type="AlphaFoldDB" id="A0A2P5I704"/>
<organism evidence="10 11">
    <name type="scientific">Diaporthe helianthi</name>
    <dbReference type="NCBI Taxonomy" id="158607"/>
    <lineage>
        <taxon>Eukaryota</taxon>
        <taxon>Fungi</taxon>
        <taxon>Dikarya</taxon>
        <taxon>Ascomycota</taxon>
        <taxon>Pezizomycotina</taxon>
        <taxon>Sordariomycetes</taxon>
        <taxon>Sordariomycetidae</taxon>
        <taxon>Diaporthales</taxon>
        <taxon>Diaporthaceae</taxon>
        <taxon>Diaporthe</taxon>
    </lineage>
</organism>